<evidence type="ECO:0000256" key="3">
    <source>
        <dbReference type="ARBA" id="ARBA00022448"/>
    </source>
</evidence>
<evidence type="ECO:0000256" key="12">
    <source>
        <dbReference type="ARBA" id="ARBA00040942"/>
    </source>
</evidence>
<name>A0AAE0RII0_9TELE</name>
<dbReference type="GO" id="GO:0140647">
    <property type="term" value="P:P450-containing electron transport chain"/>
    <property type="evidence" value="ECO:0007669"/>
    <property type="project" value="InterPro"/>
</dbReference>
<evidence type="ECO:0000256" key="6">
    <source>
        <dbReference type="ARBA" id="ARBA00022982"/>
    </source>
</evidence>
<evidence type="ECO:0000256" key="2">
    <source>
        <dbReference type="ARBA" id="ARBA00010914"/>
    </source>
</evidence>
<reference evidence="17" key="1">
    <citation type="submission" date="2023-06" db="EMBL/GenBank/DDBJ databases">
        <title>Male Hemibagrus guttatus genome.</title>
        <authorList>
            <person name="Bian C."/>
        </authorList>
    </citation>
    <scope>NUCLEOTIDE SEQUENCE</scope>
    <source>
        <strain evidence="17">Male_cb2023</strain>
        <tissue evidence="17">Muscle</tissue>
    </source>
</reference>
<dbReference type="Gene3D" id="3.10.20.30">
    <property type="match status" value="1"/>
</dbReference>
<dbReference type="FunFam" id="3.10.20.30:FF:000013">
    <property type="entry name" value="Adrenodoxin, mitochondrial"/>
    <property type="match status" value="1"/>
</dbReference>
<dbReference type="PROSITE" id="PS00814">
    <property type="entry name" value="ADX"/>
    <property type="match status" value="1"/>
</dbReference>
<keyword evidence="5" id="KW-0479">Metal-binding</keyword>
<dbReference type="PRINTS" id="PR00355">
    <property type="entry name" value="ADRENODOXIN"/>
</dbReference>
<dbReference type="Proteomes" id="UP001274896">
    <property type="component" value="Unassembled WGS sequence"/>
</dbReference>
<feature type="region of interest" description="Disordered" evidence="15">
    <location>
        <begin position="536"/>
        <end position="565"/>
    </location>
</feature>
<feature type="compositionally biased region" description="Polar residues" evidence="15">
    <location>
        <begin position="188"/>
        <end position="198"/>
    </location>
</feature>
<sequence>MAAAAAVRASIGLSSRLAKVAPQCRVCPFNRLNICNGATIAKPTRRFSAPSRQLQTSISRHQSDEGSSTVEDPDEDVINVVFIDRSGQRIPVKAKVGENVLYLAHRHGIDLEGACEASLACSTCHVYVNFEYYDKLPEPEESEDDMLDMAPMLQENSRLGCQIILTPELDGIELTLPKVTRNFYVDENNQGNMSSEVNTPADLRTSPNTSENTREDMDPEDLCMTQSSILYLLQEATKLVAPPKQHSLGTAKLHDGTKETIVSHDSTRFEQKVQEVGTPEKQPSFTGAFSMLSCSPWEVMSLINLQCERLLHSGGTHEVEEDSQRHKTKMDTEDGDVAQEFPSAVSTSPESLRADTMEHAMELDVCCSVPHIIDPTDNLSIRHTSENGEGATVEAVEGLAELISKTTEDGLLSSRVMSDSRTDHCYLVETSVLPLDLTKKVEICEHAIENCEGVNKMGSVSSISDAAQSPEISSVDFTSSLVAEKYQDPCFSFNEGENAESECALMSETPPPPRTDLNNNLEDEALQEAEKTHTVVSAQARWGNQRRTPRKQAHPARSPDLNDPGLQGVTFSMHTELDHSTDQCRLLITSNYRQTLLSCADVAGEAEAVDPDHCRVPKEPAAPKRRVTHQACARRFVHHVAQGRLLYGGMRKTVLHSAMPVGSGIRSTVCAVYSVGTFPGRRPAPTPSVRSAEISKSPHKANELDVRTDSRFQNSGSVNISIKSRDTTIPPQLFEDADFIFQQDLAPAHTAKSTKSWLNDHGVGVLDWPANSPDLNPIENLWGIVKRKMRNKRPKNADELKATVKETWSSIPPQQCRKLITSKPR</sequence>
<dbReference type="PANTHER" id="PTHR23426">
    <property type="entry name" value="FERREDOXIN/ADRENODOXIN"/>
    <property type="match status" value="1"/>
</dbReference>
<keyword evidence="3" id="KW-0813">Transport</keyword>
<dbReference type="GO" id="GO:0051537">
    <property type="term" value="F:2 iron, 2 sulfur cluster binding"/>
    <property type="evidence" value="ECO:0007669"/>
    <property type="project" value="UniProtKB-KW"/>
</dbReference>
<feature type="region of interest" description="Disordered" evidence="15">
    <location>
        <begin position="46"/>
        <end position="72"/>
    </location>
</feature>
<proteinExistence type="inferred from homology"/>
<evidence type="ECO:0000313" key="17">
    <source>
        <dbReference type="EMBL" id="KAK3556741.1"/>
    </source>
</evidence>
<dbReference type="AlphaFoldDB" id="A0AAE0RII0"/>
<keyword evidence="4" id="KW-0001">2Fe-2S</keyword>
<evidence type="ECO:0000256" key="15">
    <source>
        <dbReference type="SAM" id="MobiDB-lite"/>
    </source>
</evidence>
<comment type="cofactor">
    <cofactor evidence="11">
        <name>[2Fe-2S] cluster</name>
        <dbReference type="ChEBI" id="CHEBI:190135"/>
    </cofactor>
</comment>
<evidence type="ECO:0000256" key="10">
    <source>
        <dbReference type="ARBA" id="ARBA00032838"/>
    </source>
</evidence>
<dbReference type="InterPro" id="IPR038717">
    <property type="entry name" value="Tc1-like_DDE_dom"/>
</dbReference>
<evidence type="ECO:0000256" key="11">
    <source>
        <dbReference type="ARBA" id="ARBA00034078"/>
    </source>
</evidence>
<evidence type="ECO:0000259" key="16">
    <source>
        <dbReference type="PROSITE" id="PS51085"/>
    </source>
</evidence>
<dbReference type="Gene3D" id="3.30.420.10">
    <property type="entry name" value="Ribonuclease H-like superfamily/Ribonuclease H"/>
    <property type="match status" value="1"/>
</dbReference>
<feature type="region of interest" description="Disordered" evidence="15">
    <location>
        <begin position="188"/>
        <end position="218"/>
    </location>
</feature>
<feature type="domain" description="2Fe-2S ferredoxin-type" evidence="16">
    <location>
        <begin position="78"/>
        <end position="180"/>
    </location>
</feature>
<dbReference type="EMBL" id="JAUCMX010000001">
    <property type="protein sequence ID" value="KAK3556741.1"/>
    <property type="molecule type" value="Genomic_DNA"/>
</dbReference>
<dbReference type="InterPro" id="IPR036010">
    <property type="entry name" value="2Fe-2S_ferredoxin-like_sf"/>
</dbReference>
<dbReference type="PROSITE" id="PS51085">
    <property type="entry name" value="2FE2S_FER_2"/>
    <property type="match status" value="1"/>
</dbReference>
<keyword evidence="18" id="KW-1185">Reference proteome</keyword>
<dbReference type="CDD" id="cd00207">
    <property type="entry name" value="fer2"/>
    <property type="match status" value="1"/>
</dbReference>
<protein>
    <recommendedName>
        <fullName evidence="12">Ferredoxin-2, mitochondrial</fullName>
    </recommendedName>
    <alternativeName>
        <fullName evidence="10">Adrenodoxin-like protein</fullName>
    </alternativeName>
    <alternativeName>
        <fullName evidence="13">Ferredoxin-1-like protein</fullName>
    </alternativeName>
</protein>
<dbReference type="SUPFAM" id="SSF54292">
    <property type="entry name" value="2Fe-2S ferredoxin-like"/>
    <property type="match status" value="1"/>
</dbReference>
<dbReference type="Pfam" id="PF00111">
    <property type="entry name" value="Fer2"/>
    <property type="match status" value="1"/>
</dbReference>
<comment type="function">
    <text evidence="14">Electron donor, of the core iron-sulfur cluster (ISC) assembly complex, that acts to reduce the persulfide into sulfide during [2Fe-2S] clusters assembly on the scaffolding protein ISCU. The core iron-sulfur cluster (ISC) assembly complex is involved in the de novo synthesis of a [2Fe-2S] cluster, the first step of the mitochondrial iron-sulfur protein biogenesis. This process is initiated by the cysteine desulfurase complex (NFS1:LYRM4:NDUFAB1) that produces persulfide which is delivered on the scaffold protein ISCU in a FXN-dependent manner. Then this complex is stabilized by FDX2 which provides reducing equivalents to accomplish the [2Fe-2S] cluster assembly. Finally, the [2Fe-2S] cluster is transferred from ISCU to chaperone proteins, including HSCB, HSPA9 and GLRX5. Essential for coenzyme Q biosynthesis: together with FDXR, transfers the electrons required for the hydroxylation reaction performed by COQ6.</text>
</comment>
<dbReference type="InterPro" id="IPR036397">
    <property type="entry name" value="RNaseH_sf"/>
</dbReference>
<accession>A0AAE0RII0</accession>
<keyword evidence="7" id="KW-0408">Iron</keyword>
<dbReference type="InterPro" id="IPR001041">
    <property type="entry name" value="2Fe-2S_ferredoxin-type"/>
</dbReference>
<organism evidence="17 18">
    <name type="scientific">Hemibagrus guttatus</name>
    <dbReference type="NCBI Taxonomy" id="175788"/>
    <lineage>
        <taxon>Eukaryota</taxon>
        <taxon>Metazoa</taxon>
        <taxon>Chordata</taxon>
        <taxon>Craniata</taxon>
        <taxon>Vertebrata</taxon>
        <taxon>Euteleostomi</taxon>
        <taxon>Actinopterygii</taxon>
        <taxon>Neopterygii</taxon>
        <taxon>Teleostei</taxon>
        <taxon>Ostariophysi</taxon>
        <taxon>Siluriformes</taxon>
        <taxon>Bagridae</taxon>
        <taxon>Hemibagrus</taxon>
    </lineage>
</organism>
<dbReference type="GO" id="GO:0003676">
    <property type="term" value="F:nucleic acid binding"/>
    <property type="evidence" value="ECO:0007669"/>
    <property type="project" value="InterPro"/>
</dbReference>
<evidence type="ECO:0000256" key="13">
    <source>
        <dbReference type="ARBA" id="ARBA00041497"/>
    </source>
</evidence>
<comment type="subcellular location">
    <subcellularLocation>
        <location evidence="1">Mitochondrion matrix</location>
    </subcellularLocation>
</comment>
<dbReference type="GO" id="GO:0009055">
    <property type="term" value="F:electron transfer activity"/>
    <property type="evidence" value="ECO:0007669"/>
    <property type="project" value="TreeGrafter"/>
</dbReference>
<comment type="similarity">
    <text evidence="2">Belongs to the adrenodoxin/putidaredoxin family.</text>
</comment>
<evidence type="ECO:0000256" key="8">
    <source>
        <dbReference type="ARBA" id="ARBA00023014"/>
    </source>
</evidence>
<evidence type="ECO:0000256" key="4">
    <source>
        <dbReference type="ARBA" id="ARBA00022714"/>
    </source>
</evidence>
<dbReference type="Pfam" id="PF13358">
    <property type="entry name" value="DDE_3"/>
    <property type="match status" value="1"/>
</dbReference>
<dbReference type="PANTHER" id="PTHR23426:SF65">
    <property type="entry name" value="FERREDOXIN-2, MITOCHONDRIAL"/>
    <property type="match status" value="1"/>
</dbReference>
<evidence type="ECO:0000256" key="5">
    <source>
        <dbReference type="ARBA" id="ARBA00022723"/>
    </source>
</evidence>
<evidence type="ECO:0000256" key="14">
    <source>
        <dbReference type="ARBA" id="ARBA00058507"/>
    </source>
</evidence>
<dbReference type="InterPro" id="IPR018298">
    <property type="entry name" value="Adrenodoxin_Fe-S_BS"/>
</dbReference>
<dbReference type="GO" id="GO:0046872">
    <property type="term" value="F:metal ion binding"/>
    <property type="evidence" value="ECO:0007669"/>
    <property type="project" value="UniProtKB-KW"/>
</dbReference>
<evidence type="ECO:0000313" key="18">
    <source>
        <dbReference type="Proteomes" id="UP001274896"/>
    </source>
</evidence>
<dbReference type="GO" id="GO:0005759">
    <property type="term" value="C:mitochondrial matrix"/>
    <property type="evidence" value="ECO:0007669"/>
    <property type="project" value="UniProtKB-SubCell"/>
</dbReference>
<comment type="caution">
    <text evidence="17">The sequence shown here is derived from an EMBL/GenBank/DDBJ whole genome shotgun (WGS) entry which is preliminary data.</text>
</comment>
<keyword evidence="8" id="KW-0411">Iron-sulfur</keyword>
<keyword evidence="6" id="KW-0249">Electron transport</keyword>
<dbReference type="InterPro" id="IPR012675">
    <property type="entry name" value="Beta-grasp_dom_sf"/>
</dbReference>
<feature type="compositionally biased region" description="Polar residues" evidence="15">
    <location>
        <begin position="50"/>
        <end position="70"/>
    </location>
</feature>
<feature type="region of interest" description="Disordered" evidence="15">
    <location>
        <begin position="681"/>
        <end position="702"/>
    </location>
</feature>
<evidence type="ECO:0000256" key="9">
    <source>
        <dbReference type="ARBA" id="ARBA00023128"/>
    </source>
</evidence>
<evidence type="ECO:0000256" key="1">
    <source>
        <dbReference type="ARBA" id="ARBA00004305"/>
    </source>
</evidence>
<keyword evidence="9" id="KW-0496">Mitochondrion</keyword>
<evidence type="ECO:0000256" key="7">
    <source>
        <dbReference type="ARBA" id="ARBA00023004"/>
    </source>
</evidence>
<gene>
    <name evidence="17" type="ORF">QTP70_015064</name>
</gene>
<dbReference type="InterPro" id="IPR001055">
    <property type="entry name" value="Adrenodoxin-like"/>
</dbReference>